<comment type="function">
    <text evidence="3">Participates actively in the response to hyperosmotic and heat shock by preventing the aggregation of stress-denatured proteins, in association with DnaK and GrpE. It is the nucleotide exchange factor for DnaK and may function as a thermosensor. Unfolded proteins bind initially to DnaJ; upon interaction with the DnaJ-bound protein, DnaK hydrolyzes its bound ATP, resulting in the formation of a stable complex. GrpE releases ADP from DnaK; ATP binding to DnaK triggers the release of the substrate protein, thus completing the reaction cycle. Several rounds of ATP-dependent interactions between DnaJ, DnaK and GrpE are required for fully efficient folding.</text>
</comment>
<keyword evidence="3" id="KW-0963">Cytoplasm</keyword>
<dbReference type="InterPro" id="IPR000740">
    <property type="entry name" value="GrpE"/>
</dbReference>
<evidence type="ECO:0000256" key="3">
    <source>
        <dbReference type="HAMAP-Rule" id="MF_01151"/>
    </source>
</evidence>
<protein>
    <recommendedName>
        <fullName evidence="3">Protein GrpE</fullName>
    </recommendedName>
    <alternativeName>
        <fullName evidence="3">HSP-70 cofactor</fullName>
    </alternativeName>
</protein>
<comment type="caution">
    <text evidence="6">The sequence shown here is derived from an EMBL/GenBank/DDBJ whole genome shotgun (WGS) entry which is preliminary data.</text>
</comment>
<dbReference type="PRINTS" id="PR00773">
    <property type="entry name" value="GRPEPROTEIN"/>
</dbReference>
<organism evidence="6 7">
    <name type="scientific">Acetobacterium bakii</name>
    <dbReference type="NCBI Taxonomy" id="52689"/>
    <lineage>
        <taxon>Bacteria</taxon>
        <taxon>Bacillati</taxon>
        <taxon>Bacillota</taxon>
        <taxon>Clostridia</taxon>
        <taxon>Eubacteriales</taxon>
        <taxon>Eubacteriaceae</taxon>
        <taxon>Acetobacterium</taxon>
    </lineage>
</organism>
<accession>A0A0L6U124</accession>
<dbReference type="CDD" id="cd00446">
    <property type="entry name" value="GrpE"/>
    <property type="match status" value="1"/>
</dbReference>
<dbReference type="Gene3D" id="2.30.22.10">
    <property type="entry name" value="Head domain of nucleotide exchange factor GrpE"/>
    <property type="match status" value="1"/>
</dbReference>
<dbReference type="GO" id="GO:0000774">
    <property type="term" value="F:adenyl-nucleotide exchange factor activity"/>
    <property type="evidence" value="ECO:0007669"/>
    <property type="project" value="InterPro"/>
</dbReference>
<dbReference type="NCBIfam" id="NF010738">
    <property type="entry name" value="PRK14140.1"/>
    <property type="match status" value="1"/>
</dbReference>
<dbReference type="Pfam" id="PF01025">
    <property type="entry name" value="GrpE"/>
    <property type="match status" value="1"/>
</dbReference>
<dbReference type="AlphaFoldDB" id="A0A0L6U124"/>
<comment type="similarity">
    <text evidence="1 3 4">Belongs to the GrpE family.</text>
</comment>
<sequence>MLEDDVLVETPVAETPVEETTEATEADASIDDENGEDSPDKILKEIVKEDEQILNRLIRLQADFENFKKRTQKEKSDIYQFASENLATKLLPVIDNLERAEASIEGADVTAESFLNGIQMVFKQLKEVLKEEGLEEIVCEGAFDPNYHHGVAVGEDDEKDDQDIMEVFQKGYSFKGKVIRPAMVKVCNK</sequence>
<comment type="subunit">
    <text evidence="3">Homodimer.</text>
</comment>
<feature type="region of interest" description="Disordered" evidence="5">
    <location>
        <begin position="1"/>
        <end position="39"/>
    </location>
</feature>
<comment type="subcellular location">
    <subcellularLocation>
        <location evidence="3">Cytoplasm</location>
    </subcellularLocation>
</comment>
<dbReference type="GO" id="GO:0051087">
    <property type="term" value="F:protein-folding chaperone binding"/>
    <property type="evidence" value="ECO:0007669"/>
    <property type="project" value="InterPro"/>
</dbReference>
<reference evidence="7" key="1">
    <citation type="submission" date="2015-07" db="EMBL/GenBank/DDBJ databases">
        <title>Draft genome sequence of Acetobacterium bakii DSM 8293, a potential psychrophilic chemical producer through syngas fermentation.</title>
        <authorList>
            <person name="Song Y."/>
            <person name="Hwang S."/>
            <person name="Cho B.-K."/>
        </authorList>
    </citation>
    <scope>NUCLEOTIDE SEQUENCE [LARGE SCALE GENOMIC DNA]</scope>
    <source>
        <strain evidence="7">DSM 8239</strain>
    </source>
</reference>
<evidence type="ECO:0000256" key="2">
    <source>
        <dbReference type="ARBA" id="ARBA00023186"/>
    </source>
</evidence>
<dbReference type="STRING" id="52689.AKG39_08780"/>
<dbReference type="InterPro" id="IPR013805">
    <property type="entry name" value="GrpE_CC"/>
</dbReference>
<dbReference type="PATRIC" id="fig|52689.4.peg.961"/>
<proteinExistence type="inferred from homology"/>
<feature type="compositionally biased region" description="Acidic residues" evidence="5">
    <location>
        <begin position="16"/>
        <end position="37"/>
    </location>
</feature>
<dbReference type="EMBL" id="LGYO01000021">
    <property type="protein sequence ID" value="KNZ42042.1"/>
    <property type="molecule type" value="Genomic_DNA"/>
</dbReference>
<dbReference type="GO" id="GO:0051082">
    <property type="term" value="F:unfolded protein binding"/>
    <property type="evidence" value="ECO:0007669"/>
    <property type="project" value="TreeGrafter"/>
</dbReference>
<evidence type="ECO:0000256" key="1">
    <source>
        <dbReference type="ARBA" id="ARBA00009054"/>
    </source>
</evidence>
<dbReference type="SUPFAM" id="SSF58014">
    <property type="entry name" value="Coiled-coil domain of nucleotide exchange factor GrpE"/>
    <property type="match status" value="1"/>
</dbReference>
<dbReference type="GO" id="GO:0005737">
    <property type="term" value="C:cytoplasm"/>
    <property type="evidence" value="ECO:0007669"/>
    <property type="project" value="UniProtKB-SubCell"/>
</dbReference>
<keyword evidence="2 3" id="KW-0143">Chaperone</keyword>
<evidence type="ECO:0000256" key="4">
    <source>
        <dbReference type="RuleBase" id="RU004478"/>
    </source>
</evidence>
<evidence type="ECO:0000313" key="6">
    <source>
        <dbReference type="EMBL" id="KNZ42042.1"/>
    </source>
</evidence>
<gene>
    <name evidence="3" type="primary">grpE</name>
    <name evidence="6" type="ORF">AKG39_08780</name>
</gene>
<evidence type="ECO:0000313" key="7">
    <source>
        <dbReference type="Proteomes" id="UP000036873"/>
    </source>
</evidence>
<dbReference type="PANTHER" id="PTHR21237">
    <property type="entry name" value="GRPE PROTEIN"/>
    <property type="match status" value="1"/>
</dbReference>
<dbReference type="SUPFAM" id="SSF51064">
    <property type="entry name" value="Head domain of nucleotide exchange factor GrpE"/>
    <property type="match status" value="1"/>
</dbReference>
<evidence type="ECO:0000256" key="5">
    <source>
        <dbReference type="SAM" id="MobiDB-lite"/>
    </source>
</evidence>
<dbReference type="GO" id="GO:0006457">
    <property type="term" value="P:protein folding"/>
    <property type="evidence" value="ECO:0007669"/>
    <property type="project" value="InterPro"/>
</dbReference>
<dbReference type="Gene3D" id="3.90.20.20">
    <property type="match status" value="1"/>
</dbReference>
<keyword evidence="7" id="KW-1185">Reference proteome</keyword>
<dbReference type="InterPro" id="IPR009012">
    <property type="entry name" value="GrpE_head"/>
</dbReference>
<dbReference type="HAMAP" id="MF_01151">
    <property type="entry name" value="GrpE"/>
    <property type="match status" value="1"/>
</dbReference>
<dbReference type="PANTHER" id="PTHR21237:SF23">
    <property type="entry name" value="GRPE PROTEIN HOMOLOG, MITOCHONDRIAL"/>
    <property type="match status" value="1"/>
</dbReference>
<keyword evidence="3" id="KW-0346">Stress response</keyword>
<dbReference type="GO" id="GO:0042803">
    <property type="term" value="F:protein homodimerization activity"/>
    <property type="evidence" value="ECO:0007669"/>
    <property type="project" value="InterPro"/>
</dbReference>
<dbReference type="Proteomes" id="UP000036873">
    <property type="component" value="Unassembled WGS sequence"/>
</dbReference>
<name>A0A0L6U124_9FIRM</name>